<evidence type="ECO:0000256" key="3">
    <source>
        <dbReference type="ARBA" id="ARBA00022723"/>
    </source>
</evidence>
<comment type="similarity">
    <text evidence="2">Belongs to the CDIP1/LITAF family.</text>
</comment>
<sequence>MQPQYGQPVYIQQQPYPGTYQPQQGGYYQQPVMVQPGYGQQQVLVETVMIAQEVPQGYPAGQMGMGMGMNQQRYLPNNANGCEYTTRIQCPSCQKEVNTIVENKSGGAVYGWVAITCLCCFPFCCIPLFIDSCKDKVHKCPSCQAEVGINQKSMC</sequence>
<evidence type="ECO:0000256" key="6">
    <source>
        <dbReference type="SAM" id="Phobius"/>
    </source>
</evidence>
<dbReference type="PANTHER" id="PTHR23292:SF6">
    <property type="entry name" value="FI16602P1-RELATED"/>
    <property type="match status" value="1"/>
</dbReference>
<comment type="subcellular location">
    <subcellularLocation>
        <location evidence="1">Membrane</location>
        <topology evidence="1">Peripheral membrane protein</topology>
    </subcellularLocation>
</comment>
<dbReference type="SMART" id="SM00714">
    <property type="entry name" value="LITAF"/>
    <property type="match status" value="1"/>
</dbReference>
<keyword evidence="5 6" id="KW-0472">Membrane</keyword>
<dbReference type="RefSeq" id="XP_001021934.2">
    <property type="nucleotide sequence ID" value="XM_001021934.3"/>
</dbReference>
<feature type="transmembrane region" description="Helical" evidence="6">
    <location>
        <begin position="109"/>
        <end position="130"/>
    </location>
</feature>
<dbReference type="Proteomes" id="UP000009168">
    <property type="component" value="Unassembled WGS sequence"/>
</dbReference>
<gene>
    <name evidence="8" type="ORF">TTHERM_00857920</name>
</gene>
<dbReference type="PROSITE" id="PS51837">
    <property type="entry name" value="LITAF"/>
    <property type="match status" value="1"/>
</dbReference>
<keyword evidence="6" id="KW-1133">Transmembrane helix</keyword>
<dbReference type="GeneID" id="7832212"/>
<evidence type="ECO:0000313" key="9">
    <source>
        <dbReference type="Proteomes" id="UP000009168"/>
    </source>
</evidence>
<dbReference type="PANTHER" id="PTHR23292">
    <property type="entry name" value="LIPOPOLYSACCHARIDE-INDUCED TUMOR NECROSIS FACTOR-ALPHA FACTOR"/>
    <property type="match status" value="1"/>
</dbReference>
<proteinExistence type="inferred from homology"/>
<evidence type="ECO:0000256" key="5">
    <source>
        <dbReference type="ARBA" id="ARBA00023136"/>
    </source>
</evidence>
<dbReference type="InterPro" id="IPR006629">
    <property type="entry name" value="LITAF"/>
</dbReference>
<dbReference type="KEGG" id="tet:TTHERM_00857920"/>
<dbReference type="EMBL" id="GG662557">
    <property type="protein sequence ID" value="EAS01689.2"/>
    <property type="molecule type" value="Genomic_DNA"/>
</dbReference>
<protein>
    <submittedName>
        <fullName evidence="8">LITAF-like zinc ribbon domain protein</fullName>
    </submittedName>
</protein>
<dbReference type="GO" id="GO:0008270">
    <property type="term" value="F:zinc ion binding"/>
    <property type="evidence" value="ECO:0007669"/>
    <property type="project" value="TreeGrafter"/>
</dbReference>
<evidence type="ECO:0000256" key="2">
    <source>
        <dbReference type="ARBA" id="ARBA00005975"/>
    </source>
</evidence>
<evidence type="ECO:0000259" key="7">
    <source>
        <dbReference type="PROSITE" id="PS51837"/>
    </source>
</evidence>
<dbReference type="GO" id="GO:0016020">
    <property type="term" value="C:membrane"/>
    <property type="evidence" value="ECO:0007669"/>
    <property type="project" value="UniProtKB-SubCell"/>
</dbReference>
<dbReference type="InterPro" id="IPR037519">
    <property type="entry name" value="LITAF_fam"/>
</dbReference>
<evidence type="ECO:0000313" key="8">
    <source>
        <dbReference type="EMBL" id="EAS01689.2"/>
    </source>
</evidence>
<dbReference type="Pfam" id="PF10601">
    <property type="entry name" value="zf-LITAF-like"/>
    <property type="match status" value="1"/>
</dbReference>
<accession>Q23YW6</accession>
<reference evidence="9" key="1">
    <citation type="journal article" date="2006" name="PLoS Biol.">
        <title>Macronuclear genome sequence of the ciliate Tetrahymena thermophila, a model eukaryote.</title>
        <authorList>
            <person name="Eisen J.A."/>
            <person name="Coyne R.S."/>
            <person name="Wu M."/>
            <person name="Wu D."/>
            <person name="Thiagarajan M."/>
            <person name="Wortman J.R."/>
            <person name="Badger J.H."/>
            <person name="Ren Q."/>
            <person name="Amedeo P."/>
            <person name="Jones K.M."/>
            <person name="Tallon L.J."/>
            <person name="Delcher A.L."/>
            <person name="Salzberg S.L."/>
            <person name="Silva J.C."/>
            <person name="Haas B.J."/>
            <person name="Majoros W.H."/>
            <person name="Farzad M."/>
            <person name="Carlton J.M."/>
            <person name="Smith R.K. Jr."/>
            <person name="Garg J."/>
            <person name="Pearlman R.E."/>
            <person name="Karrer K.M."/>
            <person name="Sun L."/>
            <person name="Manning G."/>
            <person name="Elde N.C."/>
            <person name="Turkewitz A.P."/>
            <person name="Asai D.J."/>
            <person name="Wilkes D.E."/>
            <person name="Wang Y."/>
            <person name="Cai H."/>
            <person name="Collins K."/>
            <person name="Stewart B.A."/>
            <person name="Lee S.R."/>
            <person name="Wilamowska K."/>
            <person name="Weinberg Z."/>
            <person name="Ruzzo W.L."/>
            <person name="Wloga D."/>
            <person name="Gaertig J."/>
            <person name="Frankel J."/>
            <person name="Tsao C.-C."/>
            <person name="Gorovsky M.A."/>
            <person name="Keeling P.J."/>
            <person name="Waller R.F."/>
            <person name="Patron N.J."/>
            <person name="Cherry J.M."/>
            <person name="Stover N.A."/>
            <person name="Krieger C.J."/>
            <person name="del Toro C."/>
            <person name="Ryder H.F."/>
            <person name="Williamson S.C."/>
            <person name="Barbeau R.A."/>
            <person name="Hamilton E.P."/>
            <person name="Orias E."/>
        </authorList>
    </citation>
    <scope>NUCLEOTIDE SEQUENCE [LARGE SCALE GENOMIC DNA]</scope>
    <source>
        <strain evidence="9">SB210</strain>
    </source>
</reference>
<keyword evidence="3" id="KW-0479">Metal-binding</keyword>
<organism evidence="8 9">
    <name type="scientific">Tetrahymena thermophila (strain SB210)</name>
    <dbReference type="NCBI Taxonomy" id="312017"/>
    <lineage>
        <taxon>Eukaryota</taxon>
        <taxon>Sar</taxon>
        <taxon>Alveolata</taxon>
        <taxon>Ciliophora</taxon>
        <taxon>Intramacronucleata</taxon>
        <taxon>Oligohymenophorea</taxon>
        <taxon>Hymenostomatida</taxon>
        <taxon>Tetrahymenina</taxon>
        <taxon>Tetrahymenidae</taxon>
        <taxon>Tetrahymena</taxon>
    </lineage>
</organism>
<evidence type="ECO:0000256" key="4">
    <source>
        <dbReference type="ARBA" id="ARBA00022833"/>
    </source>
</evidence>
<evidence type="ECO:0000256" key="1">
    <source>
        <dbReference type="ARBA" id="ARBA00004170"/>
    </source>
</evidence>
<dbReference type="STRING" id="312017.Q23YW6"/>
<dbReference type="OrthoDB" id="5599753at2759"/>
<dbReference type="AlphaFoldDB" id="Q23YW6"/>
<feature type="domain" description="LITAF" evidence="7">
    <location>
        <begin position="70"/>
        <end position="152"/>
    </location>
</feature>
<dbReference type="HOGENOM" id="CLU_1028477_0_0_1"/>
<name>Q23YW6_TETTS</name>
<keyword evidence="6" id="KW-0812">Transmembrane</keyword>
<keyword evidence="4" id="KW-0862">Zinc</keyword>
<keyword evidence="9" id="KW-1185">Reference proteome</keyword>
<dbReference type="InParanoid" id="Q23YW6"/>